<dbReference type="InterPro" id="IPR006141">
    <property type="entry name" value="Intein_N"/>
</dbReference>
<dbReference type="PRINTS" id="PR00379">
    <property type="entry name" value="INTEIN"/>
</dbReference>
<evidence type="ECO:0000256" key="2">
    <source>
        <dbReference type="ARBA" id="ARBA00001978"/>
    </source>
</evidence>
<dbReference type="Proteomes" id="UP000268727">
    <property type="component" value="Unassembled WGS sequence"/>
</dbReference>
<dbReference type="InterPro" id="IPR053555">
    <property type="entry name" value="Topoisomerase_II_GyrA/ParC"/>
</dbReference>
<comment type="catalytic activity">
    <reaction evidence="1 15">
        <text>ATP-dependent breakage, passage and rejoining of double-stranded DNA.</text>
        <dbReference type="EC" id="5.6.2.2"/>
    </reaction>
</comment>
<dbReference type="InterPro" id="IPR027434">
    <property type="entry name" value="Homing_endonucl"/>
</dbReference>
<dbReference type="InterPro" id="IPR003586">
    <property type="entry name" value="Hint_dom_C"/>
</dbReference>
<dbReference type="NCBIfam" id="TIGR01445">
    <property type="entry name" value="intein_Nterm"/>
    <property type="match status" value="1"/>
</dbReference>
<dbReference type="PROSITE" id="PS50817">
    <property type="entry name" value="INTEIN_N_TER"/>
    <property type="match status" value="1"/>
</dbReference>
<dbReference type="FunFam" id="1.10.268.10:FF:000001">
    <property type="entry name" value="DNA gyrase subunit A"/>
    <property type="match status" value="1"/>
</dbReference>
<evidence type="ECO:0000256" key="11">
    <source>
        <dbReference type="ARBA" id="ARBA00023029"/>
    </source>
</evidence>
<dbReference type="GO" id="GO:0009330">
    <property type="term" value="C:DNA topoisomerase type II (double strand cut, ATP-hydrolyzing) complex"/>
    <property type="evidence" value="ECO:0007669"/>
    <property type="project" value="TreeGrafter"/>
</dbReference>
<dbReference type="GO" id="GO:0005524">
    <property type="term" value="F:ATP binding"/>
    <property type="evidence" value="ECO:0007669"/>
    <property type="project" value="UniProtKB-KW"/>
</dbReference>
<evidence type="ECO:0000256" key="8">
    <source>
        <dbReference type="ARBA" id="ARBA00022813"/>
    </source>
</evidence>
<dbReference type="FunFam" id="3.30.1360.40:FF:000008">
    <property type="entry name" value="DNA topoisomerase (ATP-hydrolyzing)"/>
    <property type="match status" value="1"/>
</dbReference>
<dbReference type="CDD" id="cd00187">
    <property type="entry name" value="TOP4c"/>
    <property type="match status" value="1"/>
</dbReference>
<dbReference type="GO" id="GO:0004519">
    <property type="term" value="F:endonuclease activity"/>
    <property type="evidence" value="ECO:0007669"/>
    <property type="project" value="InterPro"/>
</dbReference>
<dbReference type="InterPro" id="IPR030934">
    <property type="entry name" value="Intein_C"/>
</dbReference>
<evidence type="ECO:0000259" key="17">
    <source>
        <dbReference type="PROSITE" id="PS50819"/>
    </source>
</evidence>
<dbReference type="EC" id="5.6.2.2" evidence="5"/>
<comment type="subcellular location">
    <subcellularLocation>
        <location evidence="3">Cytoplasm</location>
    </subcellularLocation>
</comment>
<evidence type="ECO:0000256" key="15">
    <source>
        <dbReference type="PROSITE-ProRule" id="PRU01384"/>
    </source>
</evidence>
<dbReference type="EMBL" id="RJKM01000001">
    <property type="protein sequence ID" value="ROP39314.1"/>
    <property type="molecule type" value="Genomic_DNA"/>
</dbReference>
<evidence type="ECO:0000256" key="7">
    <source>
        <dbReference type="ARBA" id="ARBA00022741"/>
    </source>
</evidence>
<dbReference type="GO" id="GO:0034335">
    <property type="term" value="F:DNA negative supercoiling activity"/>
    <property type="evidence" value="ECO:0007669"/>
    <property type="project" value="UniProtKB-ARBA"/>
</dbReference>
<dbReference type="PANTHER" id="PTHR43493">
    <property type="entry name" value="DNA GYRASE/TOPOISOMERASE SUBUNIT A"/>
    <property type="match status" value="1"/>
</dbReference>
<comment type="function">
    <text evidence="2">A type II topoisomerase that negatively supercoils closed circular double-stranded (ds) DNA in an ATP-dependent manner to modulate DNA topology and maintain chromosomes in an underwound state. Negative supercoiling favors strand separation, and DNA replication, transcription, recombination and repair, all of which involve strand separation. Also able to catalyze the interconversion of other topological isomers of dsDNA rings, including catenanes and knotted rings. Type II topoisomerases break and join 2 DNA strands simultaneously in an ATP-dependent manner.</text>
</comment>
<evidence type="ECO:0000259" key="18">
    <source>
        <dbReference type="PROSITE" id="PS52040"/>
    </source>
</evidence>
<feature type="compositionally biased region" description="Low complexity" evidence="16">
    <location>
        <begin position="1245"/>
        <end position="1261"/>
    </location>
</feature>
<keyword evidence="12 15" id="KW-0238">DNA-binding</keyword>
<dbReference type="Pfam" id="PF14528">
    <property type="entry name" value="LAGLIDADG_3"/>
    <property type="match status" value="1"/>
</dbReference>
<protein>
    <recommendedName>
        <fullName evidence="14">DNA gyrase subunit A</fullName>
        <ecNumber evidence="5">5.6.2.2</ecNumber>
    </recommendedName>
</protein>
<dbReference type="InterPro" id="IPR013757">
    <property type="entry name" value="Topo_IIA_A_a_sf"/>
</dbReference>
<dbReference type="SUPFAM" id="SSF51294">
    <property type="entry name" value="Hedgehog/intein (Hint) domain"/>
    <property type="match status" value="1"/>
</dbReference>
<dbReference type="Gene3D" id="3.90.199.10">
    <property type="entry name" value="Topoisomerase II, domain 5"/>
    <property type="match status" value="2"/>
</dbReference>
<keyword evidence="20" id="KW-1185">Reference proteome</keyword>
<dbReference type="InterPro" id="IPR036844">
    <property type="entry name" value="Hint_dom_sf"/>
</dbReference>
<dbReference type="InterPro" id="IPR003587">
    <property type="entry name" value="Hint_dom_N"/>
</dbReference>
<comment type="caution">
    <text evidence="19">The sequence shown here is derived from an EMBL/GenBank/DDBJ whole genome shotgun (WGS) entry which is preliminary data.</text>
</comment>
<dbReference type="SMART" id="SM00305">
    <property type="entry name" value="HintC"/>
    <property type="match status" value="1"/>
</dbReference>
<dbReference type="Pfam" id="PF03989">
    <property type="entry name" value="DNA_gyraseA_C"/>
    <property type="match status" value="6"/>
</dbReference>
<dbReference type="SMART" id="SM00306">
    <property type="entry name" value="HintN"/>
    <property type="match status" value="1"/>
</dbReference>
<dbReference type="FunFam" id="2.120.10.90:FF:000001">
    <property type="entry name" value="DNA gyrase subunit A"/>
    <property type="match status" value="1"/>
</dbReference>
<feature type="domain" description="Topo IIA-type catalytic" evidence="18">
    <location>
        <begin position="41"/>
        <end position="931"/>
    </location>
</feature>
<evidence type="ECO:0000256" key="10">
    <source>
        <dbReference type="ARBA" id="ARBA00023000"/>
    </source>
</evidence>
<dbReference type="GO" id="GO:0006265">
    <property type="term" value="P:DNA topological change"/>
    <property type="evidence" value="ECO:0007669"/>
    <property type="project" value="UniProtKB-UniRule"/>
</dbReference>
<name>A0A3N1H9W4_9PSEU</name>
<evidence type="ECO:0000256" key="12">
    <source>
        <dbReference type="ARBA" id="ARBA00023125"/>
    </source>
</evidence>
<dbReference type="GO" id="GO:0003677">
    <property type="term" value="F:DNA binding"/>
    <property type="evidence" value="ECO:0007669"/>
    <property type="project" value="UniProtKB-UniRule"/>
</dbReference>
<dbReference type="InterPro" id="IPR035516">
    <property type="entry name" value="Gyrase/topoIV_suA_C"/>
</dbReference>
<keyword evidence="9" id="KW-0067">ATP-binding</keyword>
<dbReference type="PANTHER" id="PTHR43493:SF5">
    <property type="entry name" value="DNA GYRASE SUBUNIT A, CHLOROPLASTIC_MITOCHONDRIAL"/>
    <property type="match status" value="1"/>
</dbReference>
<dbReference type="Pfam" id="PF00521">
    <property type="entry name" value="DNA_topoisoIV"/>
    <property type="match status" value="2"/>
</dbReference>
<evidence type="ECO:0000256" key="6">
    <source>
        <dbReference type="ARBA" id="ARBA00022490"/>
    </source>
</evidence>
<dbReference type="Gene3D" id="3.30.1360.40">
    <property type="match status" value="1"/>
</dbReference>
<dbReference type="Gene3D" id="1.10.268.10">
    <property type="entry name" value="Topoisomerase, domain 3"/>
    <property type="match status" value="1"/>
</dbReference>
<evidence type="ECO:0000256" key="14">
    <source>
        <dbReference type="ARBA" id="ARBA00026190"/>
    </source>
</evidence>
<dbReference type="InterPro" id="IPR004860">
    <property type="entry name" value="LAGLIDADG_dom"/>
</dbReference>
<dbReference type="InterPro" id="IPR006142">
    <property type="entry name" value="INTEIN"/>
</dbReference>
<dbReference type="SUPFAM" id="SSF56719">
    <property type="entry name" value="Type II DNA topoisomerase"/>
    <property type="match status" value="2"/>
</dbReference>
<keyword evidence="11 15" id="KW-0799">Topoisomerase</keyword>
<dbReference type="InterPro" id="IPR013758">
    <property type="entry name" value="Topo_IIA_A/C_ab"/>
</dbReference>
<feature type="compositionally biased region" description="Basic and acidic residues" evidence="16">
    <location>
        <begin position="1285"/>
        <end position="1300"/>
    </location>
</feature>
<dbReference type="SMART" id="SM00434">
    <property type="entry name" value="TOP4c"/>
    <property type="match status" value="1"/>
</dbReference>
<dbReference type="CDD" id="cd00081">
    <property type="entry name" value="Hint"/>
    <property type="match status" value="1"/>
</dbReference>
<dbReference type="InterPro" id="IPR002205">
    <property type="entry name" value="Topo_IIA_dom_A"/>
</dbReference>
<dbReference type="GO" id="GO:0016539">
    <property type="term" value="P:intein-mediated protein splicing"/>
    <property type="evidence" value="ECO:0007669"/>
    <property type="project" value="InterPro"/>
</dbReference>
<dbReference type="InterPro" id="IPR004042">
    <property type="entry name" value="Intein_endonuc_central"/>
</dbReference>
<accession>A0A3N1H9W4</accession>
<dbReference type="NCBIfam" id="NF004043">
    <property type="entry name" value="PRK05560.1"/>
    <property type="match status" value="1"/>
</dbReference>
<evidence type="ECO:0000256" key="16">
    <source>
        <dbReference type="SAM" id="MobiDB-lite"/>
    </source>
</evidence>
<dbReference type="InterPro" id="IPR006691">
    <property type="entry name" value="GyrA/parC_rep"/>
</dbReference>
<evidence type="ECO:0000256" key="4">
    <source>
        <dbReference type="ARBA" id="ARBA00008263"/>
    </source>
</evidence>
<feature type="region of interest" description="Disordered" evidence="16">
    <location>
        <begin position="1245"/>
        <end position="1311"/>
    </location>
</feature>
<dbReference type="SUPFAM" id="SSF55608">
    <property type="entry name" value="Homing endonucleases"/>
    <property type="match status" value="1"/>
</dbReference>
<evidence type="ECO:0000313" key="19">
    <source>
        <dbReference type="EMBL" id="ROP39314.1"/>
    </source>
</evidence>
<dbReference type="Gene3D" id="2.120.10.90">
    <property type="entry name" value="DNA gyrase/topoisomerase IV, subunit A, C-terminal"/>
    <property type="match status" value="1"/>
</dbReference>
<sequence>MSETTLPPAGGGDRTEPRDIQQEMQNSYIDYAMSVIVGRALPDVRDGLKPVHVRVLYSMFDSGFRPDRSYNKCARVVGDVMGNYHPHGDSAIYDALVRLAQPWSQRYPLIDGQGNFGSPGNDPAAAMRYCVSPDSRIRLANGSTPRIGDIVPDAKPNSDNPIDLKVLDRNGNPVRADMLFHSGEHPVLKLRTKNGYELTGTHNHPVLCLVNVLGVPTLLWKLLEEIRPGDRVVMQRTPQDDGVLPEIGHYSAAILAGAFVSEGFVSENRAGFNNVDAEYFQRVVEAYDDAVGGPRYVYSRTIKSGSVLHELDVQDLTQLRESVLGKVVGLRSAAKHVPEFVWSAGEVIKRAFLSSLFTGDGSASALPRNSVQVSYSTRSVRLAREVQQLLLEFGVVSTLVDYEDGEIKVVITNRRDARLFARNVGFLGAKQDKLNAILDAVPLESRAMSSDHVPFVGDYIRAHGATRWTERDWLRRHNVDRVERWERDYEEIAARITNREVLDVVEPLVDGRFYYASVESVIDAGVRPVFSLRVDTDDHAFITDGFVSHNTECRLTPLAMQMLADIEEDTVDFRDNYDGRIQEPTVLPSRVPNLLINGSSGIAVGMATNIPPHNLREVADGVVWALDNWDASDEETLEAMIQRIKGPDFPTHGQILGTAGIEDAYRTGRGSVKMRAVVEIDEDAKGRTILVVTELPYQVNPDNLVENIATLVRDQKLTGIANIADESNRRSGMRIVVTLKRDAVAKVVLNNLYKHTQLQYSFGVNMLSLVDGVPRTLRLDQMIRHYVKHQIEVIARRTRFRLRKAEERAHVLRGLVKALDQLDEVIALIRRSDTPDVARTGLMELLDVDEIQANAILEMQLRRLAALERQKIVDQLAEIELEIADYKDILAKPERQRAIVREELLAIVDKHGDDRRTKIVPFDGDVSMEDLIAVEDVVVTITRTGYAKRTKTDLYRSQKRGGKGVQGAQLKQDDIVQHFFVCSTHDWILFFTNKGRVYRAKAYELPEANRNARGQHVANLLAFQPEEEIAQVIQIKNYEVAPYLVLATKKGLVKKSKLSDFDSNRSGGLIGINLRDDDELVGAVLCSAEDDLQLISADGQSIRFHASDEALRPMGRATSGVLGMRFNTGDELLSVGVVQEGLFVLVATDGGYAKRTPIEDYPVQGRGGKGVLTIQHDRRRGRLVGALIVDVDDELYAITSSGGVIRTSAKEVRKAGRQTKGVRLMNLGEGTTLIAVARNADEPADVTSGDGGVVVDPVDGVPIADSAEVGQDDSAEAGSVVDPADGDRIVDSADADRIVDSADGDQAEPAN</sequence>
<evidence type="ECO:0000256" key="13">
    <source>
        <dbReference type="ARBA" id="ARBA00023235"/>
    </source>
</evidence>
<dbReference type="PROSITE" id="PS50818">
    <property type="entry name" value="INTEIN_C_TER"/>
    <property type="match status" value="1"/>
</dbReference>
<dbReference type="InterPro" id="IPR013760">
    <property type="entry name" value="Topo_IIA-like_dom_sf"/>
</dbReference>
<dbReference type="Gene3D" id="2.170.16.10">
    <property type="entry name" value="Hedgehog/Intein (Hint) domain"/>
    <property type="match status" value="1"/>
</dbReference>
<evidence type="ECO:0000256" key="1">
    <source>
        <dbReference type="ARBA" id="ARBA00000185"/>
    </source>
</evidence>
<feature type="compositionally biased region" description="Acidic residues" evidence="16">
    <location>
        <begin position="1302"/>
        <end position="1311"/>
    </location>
</feature>
<dbReference type="NCBIfam" id="TIGR01443">
    <property type="entry name" value="intein_Cterm"/>
    <property type="match status" value="1"/>
</dbReference>
<keyword evidence="13 15" id="KW-0413">Isomerase</keyword>
<evidence type="ECO:0000313" key="20">
    <source>
        <dbReference type="Proteomes" id="UP000268727"/>
    </source>
</evidence>
<dbReference type="NCBIfam" id="TIGR01063">
    <property type="entry name" value="gyrA"/>
    <property type="match status" value="1"/>
</dbReference>
<dbReference type="Gene3D" id="3.10.28.10">
    <property type="entry name" value="Homing endonucleases"/>
    <property type="match status" value="1"/>
</dbReference>
<comment type="similarity">
    <text evidence="4">Belongs to the type II topoisomerase GyrA/ParC subunit family.</text>
</comment>
<dbReference type="PROSITE" id="PS50819">
    <property type="entry name" value="INTEIN_ENDONUCLEASE"/>
    <property type="match status" value="1"/>
</dbReference>
<keyword evidence="7" id="KW-0547">Nucleotide-binding</keyword>
<dbReference type="SUPFAM" id="SSF101904">
    <property type="entry name" value="GyrA/ParC C-terminal domain-like"/>
    <property type="match status" value="1"/>
</dbReference>
<organism evidence="19 20">
    <name type="scientific">Saccharothrix texasensis</name>
    <dbReference type="NCBI Taxonomy" id="103734"/>
    <lineage>
        <taxon>Bacteria</taxon>
        <taxon>Bacillati</taxon>
        <taxon>Actinomycetota</taxon>
        <taxon>Actinomycetes</taxon>
        <taxon>Pseudonocardiales</taxon>
        <taxon>Pseudonocardiaceae</taxon>
        <taxon>Saccharothrix</taxon>
    </lineage>
</organism>
<reference evidence="19 20" key="1">
    <citation type="submission" date="2018-11" db="EMBL/GenBank/DDBJ databases">
        <title>Sequencing the genomes of 1000 actinobacteria strains.</title>
        <authorList>
            <person name="Klenk H.-P."/>
        </authorList>
    </citation>
    <scope>NUCLEOTIDE SEQUENCE [LARGE SCALE GENOMIC DNA]</scope>
    <source>
        <strain evidence="19 20">DSM 44231</strain>
    </source>
</reference>
<dbReference type="PROSITE" id="PS52040">
    <property type="entry name" value="TOPO_IIA"/>
    <property type="match status" value="1"/>
</dbReference>
<evidence type="ECO:0000256" key="9">
    <source>
        <dbReference type="ARBA" id="ARBA00022840"/>
    </source>
</evidence>
<dbReference type="InterPro" id="IPR050220">
    <property type="entry name" value="Type_II_DNA_Topoisomerases"/>
</dbReference>
<dbReference type="GO" id="GO:0005737">
    <property type="term" value="C:cytoplasm"/>
    <property type="evidence" value="ECO:0007669"/>
    <property type="project" value="UniProtKB-SubCell"/>
</dbReference>
<gene>
    <name evidence="19" type="ORF">EDD40_4699</name>
</gene>
<proteinExistence type="inferred from homology"/>
<keyword evidence="10" id="KW-0651">Protein splicing</keyword>
<feature type="active site" description="O-(5'-phospho-DNA)-tyrosine intermediate" evidence="15">
    <location>
        <position position="129"/>
    </location>
</feature>
<keyword evidence="8" id="KW-0068">Autocatalytic cleavage</keyword>
<keyword evidence="6" id="KW-0963">Cytoplasm</keyword>
<evidence type="ECO:0000256" key="5">
    <source>
        <dbReference type="ARBA" id="ARBA00012895"/>
    </source>
</evidence>
<evidence type="ECO:0000256" key="3">
    <source>
        <dbReference type="ARBA" id="ARBA00004496"/>
    </source>
</evidence>
<feature type="domain" description="DOD-type homing endonuclease" evidence="17">
    <location>
        <begin position="255"/>
        <end position="395"/>
    </location>
</feature>
<dbReference type="NCBIfam" id="NF038098">
    <property type="entry name" value="GyrA_w_intein"/>
    <property type="match status" value="1"/>
</dbReference>